<name>A0ABS2R8H3_9BACI</name>
<reference evidence="2 3" key="1">
    <citation type="submission" date="2021-01" db="EMBL/GenBank/DDBJ databases">
        <title>Genomic Encyclopedia of Type Strains, Phase IV (KMG-IV): sequencing the most valuable type-strain genomes for metagenomic binning, comparative biology and taxonomic classification.</title>
        <authorList>
            <person name="Goeker M."/>
        </authorList>
    </citation>
    <scope>NUCLEOTIDE SEQUENCE [LARGE SCALE GENOMIC DNA]</scope>
    <source>
        <strain evidence="2 3">DSM 105453</strain>
    </source>
</reference>
<organism evidence="2 3">
    <name type="scientific">Siminovitchia thermophila</name>
    <dbReference type="NCBI Taxonomy" id="1245522"/>
    <lineage>
        <taxon>Bacteria</taxon>
        <taxon>Bacillati</taxon>
        <taxon>Bacillota</taxon>
        <taxon>Bacilli</taxon>
        <taxon>Bacillales</taxon>
        <taxon>Bacillaceae</taxon>
        <taxon>Siminovitchia</taxon>
    </lineage>
</organism>
<feature type="transmembrane region" description="Helical" evidence="1">
    <location>
        <begin position="6"/>
        <end position="31"/>
    </location>
</feature>
<sequence>MSTALLLSVGALALLDTLSPTILGVTVYMLLSERSKVAGRLMVYLGTVACFYFVAGLILMLGLDTITRAISNITDNMIVSRGMFIIGLALLIGSFFVPTKKTAPKVRKPKSASMLAMVALGFTTGVVEVGTALPYFAAIGIMTAAHLHPVEWLPMLAGYNVIMVLPGILLLAAHCLFKGWLQGPLERIRLYIEKNSGSALSWMMTIAGLILLLNS</sequence>
<feature type="transmembrane region" description="Helical" evidence="1">
    <location>
        <begin position="197"/>
        <end position="214"/>
    </location>
</feature>
<accession>A0ABS2R8H3</accession>
<protein>
    <submittedName>
        <fullName evidence="2">Cytochrome c biogenesis protein CcdA</fullName>
    </submittedName>
</protein>
<feature type="transmembrane region" description="Helical" evidence="1">
    <location>
        <begin position="78"/>
        <end position="97"/>
    </location>
</feature>
<keyword evidence="1" id="KW-1133">Transmembrane helix</keyword>
<evidence type="ECO:0000256" key="1">
    <source>
        <dbReference type="SAM" id="Phobius"/>
    </source>
</evidence>
<keyword evidence="1" id="KW-0812">Transmembrane</keyword>
<evidence type="ECO:0000313" key="3">
    <source>
        <dbReference type="Proteomes" id="UP000823485"/>
    </source>
</evidence>
<dbReference type="EMBL" id="JAFBFH010000020">
    <property type="protein sequence ID" value="MBM7715947.1"/>
    <property type="molecule type" value="Genomic_DNA"/>
</dbReference>
<dbReference type="InterPro" id="IPR021315">
    <property type="entry name" value="Gap/Sap"/>
</dbReference>
<gene>
    <name evidence="2" type="ORF">JOC94_002958</name>
</gene>
<comment type="caution">
    <text evidence="2">The sequence shown here is derived from an EMBL/GenBank/DDBJ whole genome shotgun (WGS) entry which is preliminary data.</text>
</comment>
<keyword evidence="1" id="KW-0472">Membrane</keyword>
<keyword evidence="3" id="KW-1185">Reference proteome</keyword>
<dbReference type="RefSeq" id="WP_077113662.1">
    <property type="nucleotide sequence ID" value="NZ_JAFBFH010000020.1"/>
</dbReference>
<proteinExistence type="predicted"/>
<feature type="transmembrane region" description="Helical" evidence="1">
    <location>
        <begin position="118"/>
        <end position="145"/>
    </location>
</feature>
<dbReference type="Proteomes" id="UP000823485">
    <property type="component" value="Unassembled WGS sequence"/>
</dbReference>
<feature type="transmembrane region" description="Helical" evidence="1">
    <location>
        <begin position="157"/>
        <end position="177"/>
    </location>
</feature>
<dbReference type="Pfam" id="PF11139">
    <property type="entry name" value="SfLAP"/>
    <property type="match status" value="1"/>
</dbReference>
<feature type="transmembrane region" description="Helical" evidence="1">
    <location>
        <begin position="43"/>
        <end position="63"/>
    </location>
</feature>
<evidence type="ECO:0000313" key="2">
    <source>
        <dbReference type="EMBL" id="MBM7715947.1"/>
    </source>
</evidence>